<accession>A0ACC0CWM1</accession>
<dbReference type="EMBL" id="MU394333">
    <property type="protein sequence ID" value="KAI6084713.1"/>
    <property type="molecule type" value="Genomic_DNA"/>
</dbReference>
<gene>
    <name evidence="1" type="ORF">F4821DRAFT_279847</name>
</gene>
<reference evidence="1 2" key="1">
    <citation type="journal article" date="2022" name="New Phytol.">
        <title>Ecological generalism drives hyperdiversity of secondary metabolite gene clusters in xylarialean endophytes.</title>
        <authorList>
            <person name="Franco M.E.E."/>
            <person name="Wisecaver J.H."/>
            <person name="Arnold A.E."/>
            <person name="Ju Y.M."/>
            <person name="Slot J.C."/>
            <person name="Ahrendt S."/>
            <person name="Moore L.P."/>
            <person name="Eastman K.E."/>
            <person name="Scott K."/>
            <person name="Konkel Z."/>
            <person name="Mondo S.J."/>
            <person name="Kuo A."/>
            <person name="Hayes R.D."/>
            <person name="Haridas S."/>
            <person name="Andreopoulos B."/>
            <person name="Riley R."/>
            <person name="LaButti K."/>
            <person name="Pangilinan J."/>
            <person name="Lipzen A."/>
            <person name="Amirebrahimi M."/>
            <person name="Yan J."/>
            <person name="Adam C."/>
            <person name="Keymanesh K."/>
            <person name="Ng V."/>
            <person name="Louie K."/>
            <person name="Northen T."/>
            <person name="Drula E."/>
            <person name="Henrissat B."/>
            <person name="Hsieh H.M."/>
            <person name="Youens-Clark K."/>
            <person name="Lutzoni F."/>
            <person name="Miadlikowska J."/>
            <person name="Eastwood D.C."/>
            <person name="Hamelin R.C."/>
            <person name="Grigoriev I.V."/>
            <person name="U'Ren J.M."/>
        </authorList>
    </citation>
    <scope>NUCLEOTIDE SEQUENCE [LARGE SCALE GENOMIC DNA]</scope>
    <source>
        <strain evidence="1 2">ER1909</strain>
    </source>
</reference>
<organism evidence="1 2">
    <name type="scientific">Hypoxylon rubiginosum</name>
    <dbReference type="NCBI Taxonomy" id="110542"/>
    <lineage>
        <taxon>Eukaryota</taxon>
        <taxon>Fungi</taxon>
        <taxon>Dikarya</taxon>
        <taxon>Ascomycota</taxon>
        <taxon>Pezizomycotina</taxon>
        <taxon>Sordariomycetes</taxon>
        <taxon>Xylariomycetidae</taxon>
        <taxon>Xylariales</taxon>
        <taxon>Hypoxylaceae</taxon>
        <taxon>Hypoxylon</taxon>
    </lineage>
</organism>
<sequence length="973" mass="111477">MSGLEALGIACNVVQILSFAHETISFCKTVYAGQTPNEYDEEAVASLATLSARLQARYKDVKPQTSQERQLEYIARECNIAVRALEDEAKYLSFHRAEGNLKQTLLVVIKIMWRKNRLKRNEVRIRNCQNAMESHLLAEICSQSDAIELRQREDFEKLSGDLQYFISQYSAASASVKKHVSAEVTTAEKAITAHVTTSTKEQRDRLLQSLRYPAMNERKNDAHEGDDSSNSYGTSDTSIITTSDNSSIDDFPSYHQSNLEDIYWISGKPGSGKSTLMKYLLENPRTKAGLEIWAANPNNIKVLTTSQSLLLKQSEVCMDVLRCYPSPLCIFVDGLDEVCDEYGPHSILNYVNDIQAIPNHLRLQDLTENDMRAISREFGSFTVDTLIYKAEGVFLWLHLAARSLIRGIENGDTQEEIGRRLNDLPNELSMLYSDMWARMNGDNKFYRESAARYFNLLIASRTLREGEYPRPPSLFHVMAATEIQVQHTFVKERTVMDPESLERLCNKAQHAIQVRCAGLLEGLVWDSSYEKISPHGTMNVQFIHRTAYDFVTNTEDGHQIRSYDTSTLTYSKIFQYINAISRSPQAEIHKLLRIAWNWYDDRYYSFFSDPLKKNRPTFLASAATFPRLNDFIRSSIADSLNPDLLAADILRNADYCLCLRRIDEFPNFINLIKDLSCRNNSVHWKGPCYTTSRSEPFAFFTPLSCLIQTVYRNHENAILEYGNSLVRLLHTFIQAGPDLDERIPLLICLSRQGPRVTFVEDGDDFTGGFDLSEYRDNRGMLEYILLVSNAAVLTRALLEKYRKHCNRPELPMILESENLNDPNRHPAANIKLITFCADNHPDPDNVRRFQPTSEEATGPLLALLMQFLFGDTSQTLYRRMRKELTNIRHEICGRSPKYEEVYKTPRAMLVEDKCGYWFVDDDGNPIEKDIDSNDDPDHGSNGDGPYEDRFYDDSDEEEWSSDSVDPWKIEAWE</sequence>
<protein>
    <submittedName>
        <fullName evidence="1">Uncharacterized protein</fullName>
    </submittedName>
</protein>
<dbReference type="Proteomes" id="UP001497680">
    <property type="component" value="Unassembled WGS sequence"/>
</dbReference>
<name>A0ACC0CWM1_9PEZI</name>
<keyword evidence="2" id="KW-1185">Reference proteome</keyword>
<evidence type="ECO:0000313" key="2">
    <source>
        <dbReference type="Proteomes" id="UP001497680"/>
    </source>
</evidence>
<proteinExistence type="predicted"/>
<evidence type="ECO:0000313" key="1">
    <source>
        <dbReference type="EMBL" id="KAI6084713.1"/>
    </source>
</evidence>
<comment type="caution">
    <text evidence="1">The sequence shown here is derived from an EMBL/GenBank/DDBJ whole genome shotgun (WGS) entry which is preliminary data.</text>
</comment>